<dbReference type="Pfam" id="PF00350">
    <property type="entry name" value="Dynamin_N"/>
    <property type="match status" value="1"/>
</dbReference>
<dbReference type="AlphaFoldDB" id="A0A917V9A9"/>
<feature type="domain" description="Dynamin N-terminal" evidence="2">
    <location>
        <begin position="54"/>
        <end position="201"/>
    </location>
</feature>
<organism evidence="3 4">
    <name type="scientific">Nocardia camponoti</name>
    <dbReference type="NCBI Taxonomy" id="1616106"/>
    <lineage>
        <taxon>Bacteria</taxon>
        <taxon>Bacillati</taxon>
        <taxon>Actinomycetota</taxon>
        <taxon>Actinomycetes</taxon>
        <taxon>Mycobacteriales</taxon>
        <taxon>Nocardiaceae</taxon>
        <taxon>Nocardia</taxon>
    </lineage>
</organism>
<dbReference type="RefSeq" id="WP_188829099.1">
    <property type="nucleotide sequence ID" value="NZ_BMMW01000002.1"/>
</dbReference>
<dbReference type="SUPFAM" id="SSF52540">
    <property type="entry name" value="P-loop containing nucleoside triphosphate hydrolases"/>
    <property type="match status" value="1"/>
</dbReference>
<dbReference type="Gene3D" id="3.40.50.300">
    <property type="entry name" value="P-loop containing nucleotide triphosphate hydrolases"/>
    <property type="match status" value="1"/>
</dbReference>
<name>A0A917V9A9_9NOCA</name>
<dbReference type="PANTHER" id="PTHR43681:SF1">
    <property type="entry name" value="SARCALUMENIN"/>
    <property type="match status" value="1"/>
</dbReference>
<evidence type="ECO:0000259" key="2">
    <source>
        <dbReference type="Pfam" id="PF00350"/>
    </source>
</evidence>
<accession>A0A917V9A9</accession>
<comment type="caution">
    <text evidence="3">The sequence shown here is derived from an EMBL/GenBank/DDBJ whole genome shotgun (WGS) entry which is preliminary data.</text>
</comment>
<reference evidence="3" key="1">
    <citation type="journal article" date="2014" name="Int. J. Syst. Evol. Microbiol.">
        <title>Complete genome sequence of Corynebacterium casei LMG S-19264T (=DSM 44701T), isolated from a smear-ripened cheese.</title>
        <authorList>
            <consortium name="US DOE Joint Genome Institute (JGI-PGF)"/>
            <person name="Walter F."/>
            <person name="Albersmeier A."/>
            <person name="Kalinowski J."/>
            <person name="Ruckert C."/>
        </authorList>
    </citation>
    <scope>NUCLEOTIDE SEQUENCE</scope>
    <source>
        <strain evidence="3">CGMCC 4.7278</strain>
    </source>
</reference>
<dbReference type="InterPro" id="IPR045063">
    <property type="entry name" value="Dynamin_N"/>
</dbReference>
<feature type="region of interest" description="Disordered" evidence="1">
    <location>
        <begin position="608"/>
        <end position="631"/>
    </location>
</feature>
<dbReference type="PANTHER" id="PTHR43681">
    <property type="entry name" value="TRANSMEMBRANE GTPASE FZO"/>
    <property type="match status" value="1"/>
</dbReference>
<protein>
    <submittedName>
        <fullName evidence="3">Isoniazid-inducible protein iniA</fullName>
    </submittedName>
</protein>
<proteinExistence type="predicted"/>
<dbReference type="Proteomes" id="UP000612956">
    <property type="component" value="Unassembled WGS sequence"/>
</dbReference>
<dbReference type="InterPro" id="IPR027417">
    <property type="entry name" value="P-loop_NTPase"/>
</dbReference>
<evidence type="ECO:0000313" key="3">
    <source>
        <dbReference type="EMBL" id="GGK52529.1"/>
    </source>
</evidence>
<gene>
    <name evidence="3" type="ORF">GCM10011591_25350</name>
</gene>
<reference evidence="3" key="2">
    <citation type="submission" date="2020-09" db="EMBL/GenBank/DDBJ databases">
        <authorList>
            <person name="Sun Q."/>
            <person name="Zhou Y."/>
        </authorList>
    </citation>
    <scope>NUCLEOTIDE SEQUENCE</scope>
    <source>
        <strain evidence="3">CGMCC 4.7278</strain>
    </source>
</reference>
<evidence type="ECO:0000256" key="1">
    <source>
        <dbReference type="SAM" id="MobiDB-lite"/>
    </source>
</evidence>
<evidence type="ECO:0000313" key="4">
    <source>
        <dbReference type="Proteomes" id="UP000612956"/>
    </source>
</evidence>
<sequence>MTTPATKPAAPSAATPLLTVLGDTIEAARAADRDDLVVRLEAAAQRVSDPRRRIVVTGQRQQGKSRFVNALLGLDVCRVGDDVTTAIPMQLEYGATPSAELVLTAPGASEVRVQVPFEEIGNIDANSPYAQGRQIARIEAKVPNQLLSEGIVLIDTPGIGGHGSSFSATVLSMVPSADAVLLLSDASTELTEPELAFLRQVRELCPTVAVLLTKIDMYPHWRQVAQADKAHIAKAGLQVPFLPVSSLLRSHALRLNNAQLGRESGFGMLFGFLKDQVVARDQVSARAAVARELHSAAEHLALALGSELLALSDPESGDAAIRELQNARTVAEDLRRNSGYWQQTLSDGIADLMNDIDHDLRERLRAVAHTAEDWIDDHDPSKHWPAIAEWLTGTVDTALGDNLLWTHTRAETLAETVAEHFGKASAIDLPDVDKAMDSDHASSAKVGTLGGLEPDIGVTSKVLVGLRGSYGGVLMVGLASTLAGLALLNPLSIGAGILVGGKAYKDDKGQRLQRKRLEAKAAVRRFVDDVAFHAGKETKDRLNRIHRALRDHYTGVAERSLRSINASLHAAQEAANSAVSSRAARREILEHQLVRAAELRRYADGMLELGTPTPRQRTYTAPSAGVRPVGV</sequence>
<dbReference type="EMBL" id="BMMW01000002">
    <property type="protein sequence ID" value="GGK52529.1"/>
    <property type="molecule type" value="Genomic_DNA"/>
</dbReference>
<keyword evidence="4" id="KW-1185">Reference proteome</keyword>
<dbReference type="InterPro" id="IPR051943">
    <property type="entry name" value="TRAFAC_Dynamin-like_GTPase"/>
</dbReference>